<dbReference type="InterPro" id="IPR011990">
    <property type="entry name" value="TPR-like_helical_dom_sf"/>
</dbReference>
<sequence>MEYEELMDEEPENRARSWLIIPQLVRSGVLKPVDVRNIVKLSCKEKDKDIVGVIYRVVYELIDSGIVDLDDLPRCIKSKFFYKAASFMFDNDDYESAIKAYTMAIERNQNKKNALFNRALSYIILYKSDPRPDYLDLAEMDLNEVQKMESVKDDVAFLMGFIKEERGDLDEAINWYSIAVKLNKNNKLAKDALDRLRKTR</sequence>
<evidence type="ECO:0000313" key="3">
    <source>
        <dbReference type="Proteomes" id="UP000610960"/>
    </source>
</evidence>
<proteinExistence type="predicted"/>
<evidence type="ECO:0000313" key="2">
    <source>
        <dbReference type="EMBL" id="GGP21136.1"/>
    </source>
</evidence>
<comment type="caution">
    <text evidence="2">The sequence shown here is derived from an EMBL/GenBank/DDBJ whole genome shotgun (WGS) entry which is preliminary data.</text>
</comment>
<evidence type="ECO:0000256" key="1">
    <source>
        <dbReference type="PROSITE-ProRule" id="PRU00339"/>
    </source>
</evidence>
<keyword evidence="3" id="KW-1185">Reference proteome</keyword>
<evidence type="ECO:0008006" key="4">
    <source>
        <dbReference type="Google" id="ProtNLM"/>
    </source>
</evidence>
<dbReference type="EMBL" id="BMNL01000003">
    <property type="protein sequence ID" value="GGP21136.1"/>
    <property type="molecule type" value="Genomic_DNA"/>
</dbReference>
<dbReference type="SMART" id="SM00028">
    <property type="entry name" value="TPR"/>
    <property type="match status" value="2"/>
</dbReference>
<gene>
    <name evidence="2" type="ORF">GCM10007981_11720</name>
</gene>
<feature type="repeat" description="TPR" evidence="1">
    <location>
        <begin position="153"/>
        <end position="186"/>
    </location>
</feature>
<dbReference type="Proteomes" id="UP000610960">
    <property type="component" value="Unassembled WGS sequence"/>
</dbReference>
<organism evidence="2 3">
    <name type="scientific">Thermocladium modestius</name>
    <dbReference type="NCBI Taxonomy" id="62609"/>
    <lineage>
        <taxon>Archaea</taxon>
        <taxon>Thermoproteota</taxon>
        <taxon>Thermoprotei</taxon>
        <taxon>Thermoproteales</taxon>
        <taxon>Thermoproteaceae</taxon>
        <taxon>Thermocladium</taxon>
    </lineage>
</organism>
<reference evidence="2" key="2">
    <citation type="submission" date="2020-09" db="EMBL/GenBank/DDBJ databases">
        <authorList>
            <person name="Sun Q."/>
            <person name="Ohkuma M."/>
        </authorList>
    </citation>
    <scope>NUCLEOTIDE SEQUENCE</scope>
    <source>
        <strain evidence="2">JCM 10088</strain>
    </source>
</reference>
<keyword evidence="1" id="KW-0802">TPR repeat</keyword>
<dbReference type="AlphaFoldDB" id="A0A830GTT0"/>
<feature type="repeat" description="TPR" evidence="1">
    <location>
        <begin position="78"/>
        <end position="111"/>
    </location>
</feature>
<dbReference type="PROSITE" id="PS50005">
    <property type="entry name" value="TPR"/>
    <property type="match status" value="2"/>
</dbReference>
<reference evidence="2" key="1">
    <citation type="journal article" date="2014" name="Int. J. Syst. Evol. Microbiol.">
        <title>Complete genome sequence of Corynebacterium casei LMG S-19264T (=DSM 44701T), isolated from a smear-ripened cheese.</title>
        <authorList>
            <consortium name="US DOE Joint Genome Institute (JGI-PGF)"/>
            <person name="Walter F."/>
            <person name="Albersmeier A."/>
            <person name="Kalinowski J."/>
            <person name="Ruckert C."/>
        </authorList>
    </citation>
    <scope>NUCLEOTIDE SEQUENCE</scope>
    <source>
        <strain evidence="2">JCM 10088</strain>
    </source>
</reference>
<dbReference type="InterPro" id="IPR019734">
    <property type="entry name" value="TPR_rpt"/>
</dbReference>
<protein>
    <recommendedName>
        <fullName evidence="4">Tetratricopeptide repeat protein</fullName>
    </recommendedName>
</protein>
<dbReference type="SUPFAM" id="SSF48452">
    <property type="entry name" value="TPR-like"/>
    <property type="match status" value="1"/>
</dbReference>
<dbReference type="Gene3D" id="1.25.40.10">
    <property type="entry name" value="Tetratricopeptide repeat domain"/>
    <property type="match status" value="1"/>
</dbReference>
<name>A0A830GTT0_9CREN</name>
<accession>A0A830GTT0</accession>